<evidence type="ECO:0000313" key="1">
    <source>
        <dbReference type="EMBL" id="KAJ8399017.1"/>
    </source>
</evidence>
<keyword evidence="2" id="KW-1185">Reference proteome</keyword>
<evidence type="ECO:0000313" key="2">
    <source>
        <dbReference type="Proteomes" id="UP001221898"/>
    </source>
</evidence>
<proteinExistence type="predicted"/>
<accession>A0AAD7SAH1</accession>
<gene>
    <name evidence="1" type="ORF">AAFF_G00416840</name>
</gene>
<dbReference type="EMBL" id="JAINUG010000086">
    <property type="protein sequence ID" value="KAJ8399017.1"/>
    <property type="molecule type" value="Genomic_DNA"/>
</dbReference>
<name>A0AAD7SAH1_9TELE</name>
<sequence length="93" mass="10438">MPLCQQLSSTHIRTNLSTTILPAARARGTIRKQCDVTTHPPQVESMYSGRCRMETDRSSTDPLLVPVQTMMQTGALDEFSCPYDPLTIFFFTP</sequence>
<organism evidence="1 2">
    <name type="scientific">Aldrovandia affinis</name>
    <dbReference type="NCBI Taxonomy" id="143900"/>
    <lineage>
        <taxon>Eukaryota</taxon>
        <taxon>Metazoa</taxon>
        <taxon>Chordata</taxon>
        <taxon>Craniata</taxon>
        <taxon>Vertebrata</taxon>
        <taxon>Euteleostomi</taxon>
        <taxon>Actinopterygii</taxon>
        <taxon>Neopterygii</taxon>
        <taxon>Teleostei</taxon>
        <taxon>Notacanthiformes</taxon>
        <taxon>Halosauridae</taxon>
        <taxon>Aldrovandia</taxon>
    </lineage>
</organism>
<reference evidence="1" key="1">
    <citation type="journal article" date="2023" name="Science">
        <title>Genome structures resolve the early diversification of teleost fishes.</title>
        <authorList>
            <person name="Parey E."/>
            <person name="Louis A."/>
            <person name="Montfort J."/>
            <person name="Bouchez O."/>
            <person name="Roques C."/>
            <person name="Iampietro C."/>
            <person name="Lluch J."/>
            <person name="Castinel A."/>
            <person name="Donnadieu C."/>
            <person name="Desvignes T."/>
            <person name="Floi Bucao C."/>
            <person name="Jouanno E."/>
            <person name="Wen M."/>
            <person name="Mejri S."/>
            <person name="Dirks R."/>
            <person name="Jansen H."/>
            <person name="Henkel C."/>
            <person name="Chen W.J."/>
            <person name="Zahm M."/>
            <person name="Cabau C."/>
            <person name="Klopp C."/>
            <person name="Thompson A.W."/>
            <person name="Robinson-Rechavi M."/>
            <person name="Braasch I."/>
            <person name="Lecointre G."/>
            <person name="Bobe J."/>
            <person name="Postlethwait J.H."/>
            <person name="Berthelot C."/>
            <person name="Roest Crollius H."/>
            <person name="Guiguen Y."/>
        </authorList>
    </citation>
    <scope>NUCLEOTIDE SEQUENCE</scope>
    <source>
        <strain evidence="1">NC1722</strain>
    </source>
</reference>
<comment type="caution">
    <text evidence="1">The sequence shown here is derived from an EMBL/GenBank/DDBJ whole genome shotgun (WGS) entry which is preliminary data.</text>
</comment>
<dbReference type="AlphaFoldDB" id="A0AAD7SAH1"/>
<protein>
    <submittedName>
        <fullName evidence="1">Uncharacterized protein</fullName>
    </submittedName>
</protein>
<dbReference type="Proteomes" id="UP001221898">
    <property type="component" value="Unassembled WGS sequence"/>
</dbReference>